<dbReference type="InterPro" id="IPR011990">
    <property type="entry name" value="TPR-like_helical_dom_sf"/>
</dbReference>
<organism evidence="2 3">
    <name type="scientific">Litorivivens lipolytica</name>
    <dbReference type="NCBI Taxonomy" id="1524264"/>
    <lineage>
        <taxon>Bacteria</taxon>
        <taxon>Pseudomonadati</taxon>
        <taxon>Pseudomonadota</taxon>
        <taxon>Gammaproteobacteria</taxon>
        <taxon>Litorivivens</taxon>
    </lineage>
</organism>
<keyword evidence="3" id="KW-1185">Reference proteome</keyword>
<accession>A0A7W4W6A8</accession>
<evidence type="ECO:0000256" key="1">
    <source>
        <dbReference type="SAM" id="SignalP"/>
    </source>
</evidence>
<dbReference type="EMBL" id="JACHWY010000003">
    <property type="protein sequence ID" value="MBB3048281.1"/>
    <property type="molecule type" value="Genomic_DNA"/>
</dbReference>
<dbReference type="SUPFAM" id="SSF81901">
    <property type="entry name" value="HCP-like"/>
    <property type="match status" value="1"/>
</dbReference>
<proteinExistence type="predicted"/>
<comment type="caution">
    <text evidence="2">The sequence shown here is derived from an EMBL/GenBank/DDBJ whole genome shotgun (WGS) entry which is preliminary data.</text>
</comment>
<feature type="signal peptide" evidence="1">
    <location>
        <begin position="1"/>
        <end position="30"/>
    </location>
</feature>
<protein>
    <submittedName>
        <fullName evidence="2">Thioredoxin-like negative regulator of GroEL</fullName>
    </submittedName>
</protein>
<dbReference type="Proteomes" id="UP000537130">
    <property type="component" value="Unassembled WGS sequence"/>
</dbReference>
<feature type="chain" id="PRO_5030608672" evidence="1">
    <location>
        <begin position="31"/>
        <end position="354"/>
    </location>
</feature>
<name>A0A7W4W6A8_9GAMM</name>
<evidence type="ECO:0000313" key="3">
    <source>
        <dbReference type="Proteomes" id="UP000537130"/>
    </source>
</evidence>
<dbReference type="Gene3D" id="1.25.40.10">
    <property type="entry name" value="Tetratricopeptide repeat domain"/>
    <property type="match status" value="2"/>
</dbReference>
<evidence type="ECO:0000313" key="2">
    <source>
        <dbReference type="EMBL" id="MBB3048281.1"/>
    </source>
</evidence>
<gene>
    <name evidence="2" type="ORF">FHR99_002555</name>
</gene>
<sequence>MKAVLRLDTAGALALAVFICAAFGAAPGSAFGNVAPEVRLPEGSDIVWRRTLHNAPPNRDLLTKVKRLIEHSREQGDLRALGQAEALLAKPTESTTEIAVLKAVIAQRKHAFSEATVMLKQVLAQAPRHPQANFTLHNVALVQGNYALALSTCNRLGEIGYRLIQASCHYNLIGLEGQPEKAFTGLQSILQNPPAHSELESAWAMGTLAELAAAINHPETERYYSATLALSPKDHYSAAGLADWHLRQGAPDKALTVLSGRPSTDRLDLLRLIALRQSKRPGSEPLQRELQQRFERASQRDETLHLYERARFLLDVENNPRAALELAERNFAIQKERADLQLLQRARRTLEQMP</sequence>
<keyword evidence="1" id="KW-0732">Signal</keyword>
<dbReference type="RefSeq" id="WP_183411073.1">
    <property type="nucleotide sequence ID" value="NZ_JACHWY010000003.1"/>
</dbReference>
<dbReference type="AlphaFoldDB" id="A0A7W4W6A8"/>
<reference evidence="2 3" key="1">
    <citation type="submission" date="2020-08" db="EMBL/GenBank/DDBJ databases">
        <title>Genomic Encyclopedia of Type Strains, Phase III (KMG-III): the genomes of soil and plant-associated and newly described type strains.</title>
        <authorList>
            <person name="Whitman W."/>
        </authorList>
    </citation>
    <scope>NUCLEOTIDE SEQUENCE [LARGE SCALE GENOMIC DNA]</scope>
    <source>
        <strain evidence="2 3">CECT 8654</strain>
    </source>
</reference>